<comment type="subcellular location">
    <subcellularLocation>
        <location evidence="2">Golgi apparatus</location>
    </subcellularLocation>
    <subcellularLocation>
        <location evidence="1">Membrane</location>
        <topology evidence="1">Multi-pass membrane protein</topology>
    </subcellularLocation>
</comment>
<keyword evidence="4 9" id="KW-0812">Transmembrane</keyword>
<organism evidence="10 11">
    <name type="scientific">Gasterosteus aculeatus aculeatus</name>
    <name type="common">three-spined stickleback</name>
    <dbReference type="NCBI Taxonomy" id="481459"/>
    <lineage>
        <taxon>Eukaryota</taxon>
        <taxon>Metazoa</taxon>
        <taxon>Chordata</taxon>
        <taxon>Craniata</taxon>
        <taxon>Vertebrata</taxon>
        <taxon>Euteleostomi</taxon>
        <taxon>Actinopterygii</taxon>
        <taxon>Neopterygii</taxon>
        <taxon>Teleostei</taxon>
        <taxon>Neoteleostei</taxon>
        <taxon>Acanthomorphata</taxon>
        <taxon>Eupercaria</taxon>
        <taxon>Perciformes</taxon>
        <taxon>Cottioidei</taxon>
        <taxon>Gasterosteales</taxon>
        <taxon>Gasterosteidae</taxon>
        <taxon>Gasterosteus</taxon>
    </lineage>
</organism>
<keyword evidence="6 9" id="KW-1133">Transmembrane helix</keyword>
<keyword evidence="5" id="KW-0732">Signal</keyword>
<feature type="transmembrane region" description="Helical" evidence="9">
    <location>
        <begin position="626"/>
        <end position="655"/>
    </location>
</feature>
<feature type="transmembrane region" description="Helical" evidence="9">
    <location>
        <begin position="523"/>
        <end position="549"/>
    </location>
</feature>
<dbReference type="Pfam" id="PF02990">
    <property type="entry name" value="EMP70"/>
    <property type="match status" value="1"/>
</dbReference>
<feature type="transmembrane region" description="Helical" evidence="9">
    <location>
        <begin position="595"/>
        <end position="614"/>
    </location>
</feature>
<proteinExistence type="inferred from homology"/>
<evidence type="ECO:0000256" key="2">
    <source>
        <dbReference type="ARBA" id="ARBA00004555"/>
    </source>
</evidence>
<evidence type="ECO:0000256" key="4">
    <source>
        <dbReference type="ARBA" id="ARBA00022692"/>
    </source>
</evidence>
<dbReference type="GeneTree" id="ENSGT00940000157198"/>
<dbReference type="Ensembl" id="ENSGACT00000077367.1">
    <property type="protein sequence ID" value="ENSGACP00000061642.1"/>
    <property type="gene ID" value="ENSGACG00000003663.2"/>
</dbReference>
<keyword evidence="8 9" id="KW-0472">Membrane</keyword>
<dbReference type="InterPro" id="IPR004240">
    <property type="entry name" value="EMP70"/>
</dbReference>
<reference evidence="10 11" key="1">
    <citation type="journal article" date="2021" name="G3 (Bethesda)">
        <title>Improved contiguity of the threespine stickleback genome using long-read sequencing.</title>
        <authorList>
            <person name="Nath S."/>
            <person name="Shaw D.E."/>
            <person name="White M.A."/>
        </authorList>
    </citation>
    <scope>NUCLEOTIDE SEQUENCE [LARGE SCALE GENOMIC DNA]</scope>
    <source>
        <strain evidence="10 11">Lake Benthic</strain>
    </source>
</reference>
<sequence>MTAADELRKANTAWTNTANVMSLSPNETWWALLLIASFPFTRPFYVPGVAPRDFHEGDTVDLKAVKLTSSRTQLPYEYYSLPFCKPDSVFYKGENLGEVLRGDRIVNTLYNVEMNKDRKCEMVCNKKKLSIEESKLVAERVQEEYYVHLIADNLPVATRLEFYPNREAAVDEEQQKKDSAKDVQFEHGYRLGFVDGNKFYLHNHLSLILYFHREKLEEQEVHNYRVVRFEVIPQSVKVEDLKAVEKDRTCTLPEASGSAPQEIDPNKENEVLFTYSVHWEESEVKWASRWDTYLTMSDVQIHWFSIVNSVVVVFFLSGILSMIIIRTLRKDIANYNREDDIEDTMEESGWKNVHGDVFRPPQYPMILSSLLGSGIQLFCMILIVIFVAMLGMLSPSSRGALMTTACFLFMFMGVFGGYFAGRLYRTLKGHRWRKGAFCTATLYPAVVFGICFILNCFIWGEHSSGAVPFTTMLALLCMWFGISMPLVYLGYYFGFRKQPYDNPVRTNQIPRQVPEQRWYMNKFVGILMAGILPFGAMFIELFFIFSAIWENQFYYLFGFLFLVFIILVVSCSQISIVMVYFQLCAEDYRWWWRTFLVSGGSAFYVLIYAVFYFINKLDIVEFIPSLLYFGYTALMVLSFWLLTGTIGFYAAYMFIRKIYAAVKID</sequence>
<evidence type="ECO:0000256" key="3">
    <source>
        <dbReference type="ARBA" id="ARBA00005227"/>
    </source>
</evidence>
<feature type="transmembrane region" description="Helical" evidence="9">
    <location>
        <begin position="555"/>
        <end position="583"/>
    </location>
</feature>
<feature type="transmembrane region" description="Helical" evidence="9">
    <location>
        <begin position="472"/>
        <end position="495"/>
    </location>
</feature>
<dbReference type="GO" id="GO:0072657">
    <property type="term" value="P:protein localization to membrane"/>
    <property type="evidence" value="ECO:0007669"/>
    <property type="project" value="TreeGrafter"/>
</dbReference>
<feature type="transmembrane region" description="Helical" evidence="9">
    <location>
        <begin position="399"/>
        <end position="420"/>
    </location>
</feature>
<reference evidence="10" key="2">
    <citation type="submission" date="2025-08" db="UniProtKB">
        <authorList>
            <consortium name="Ensembl"/>
        </authorList>
    </citation>
    <scope>IDENTIFICATION</scope>
</reference>
<protein>
    <recommendedName>
        <fullName evidence="9">Transmembrane 9 superfamily member</fullName>
    </recommendedName>
</protein>
<evidence type="ECO:0000256" key="7">
    <source>
        <dbReference type="ARBA" id="ARBA00023034"/>
    </source>
</evidence>
<dbReference type="PANTHER" id="PTHR10766:SF55">
    <property type="entry name" value="TRANSMEMBRANE 9 SUPERFAMILY MEMBER 4"/>
    <property type="match status" value="1"/>
</dbReference>
<dbReference type="Proteomes" id="UP000007635">
    <property type="component" value="Chromosome XII"/>
</dbReference>
<evidence type="ECO:0000256" key="6">
    <source>
        <dbReference type="ARBA" id="ARBA00022989"/>
    </source>
</evidence>
<evidence type="ECO:0000313" key="11">
    <source>
        <dbReference type="Proteomes" id="UP000007635"/>
    </source>
</evidence>
<dbReference type="GO" id="GO:0016020">
    <property type="term" value="C:membrane"/>
    <property type="evidence" value="ECO:0007669"/>
    <property type="project" value="UniProtKB-SubCell"/>
</dbReference>
<comment type="similarity">
    <text evidence="3 9">Belongs to the nonaspanin (TM9SF) (TC 9.A.2) family.</text>
</comment>
<dbReference type="PANTHER" id="PTHR10766">
    <property type="entry name" value="TRANSMEMBRANE 9 SUPERFAMILY PROTEIN"/>
    <property type="match status" value="1"/>
</dbReference>
<name>A0AAQ4RF68_GASAC</name>
<evidence type="ECO:0000256" key="5">
    <source>
        <dbReference type="ARBA" id="ARBA00022729"/>
    </source>
</evidence>
<dbReference type="GO" id="GO:0005794">
    <property type="term" value="C:Golgi apparatus"/>
    <property type="evidence" value="ECO:0007669"/>
    <property type="project" value="UniProtKB-SubCell"/>
</dbReference>
<dbReference type="AlphaFoldDB" id="A0AAQ4RF68"/>
<feature type="transmembrane region" description="Helical" evidence="9">
    <location>
        <begin position="303"/>
        <end position="325"/>
    </location>
</feature>
<feature type="transmembrane region" description="Helical" evidence="9">
    <location>
        <begin position="441"/>
        <end position="460"/>
    </location>
</feature>
<accession>A0AAQ4RF68</accession>
<reference evidence="10" key="3">
    <citation type="submission" date="2025-09" db="UniProtKB">
        <authorList>
            <consortium name="Ensembl"/>
        </authorList>
    </citation>
    <scope>IDENTIFICATION</scope>
</reference>
<evidence type="ECO:0000256" key="9">
    <source>
        <dbReference type="RuleBase" id="RU363079"/>
    </source>
</evidence>
<evidence type="ECO:0000313" key="10">
    <source>
        <dbReference type="Ensembl" id="ENSGACP00000061642.1"/>
    </source>
</evidence>
<evidence type="ECO:0000256" key="8">
    <source>
        <dbReference type="ARBA" id="ARBA00023136"/>
    </source>
</evidence>
<evidence type="ECO:0000256" key="1">
    <source>
        <dbReference type="ARBA" id="ARBA00004141"/>
    </source>
</evidence>
<keyword evidence="11" id="KW-1185">Reference proteome</keyword>
<keyword evidence="7" id="KW-0333">Golgi apparatus</keyword>
<feature type="transmembrane region" description="Helical" evidence="9">
    <location>
        <begin position="369"/>
        <end position="393"/>
    </location>
</feature>